<dbReference type="SUPFAM" id="SSF56601">
    <property type="entry name" value="beta-lactamase/transpeptidase-like"/>
    <property type="match status" value="1"/>
</dbReference>
<dbReference type="InterPro" id="IPR005311">
    <property type="entry name" value="PBP_dimer"/>
</dbReference>
<dbReference type="STRING" id="42256.RradSPS_1505"/>
<evidence type="ECO:0000313" key="8">
    <source>
        <dbReference type="Proteomes" id="UP000025229"/>
    </source>
</evidence>
<evidence type="ECO:0000259" key="5">
    <source>
        <dbReference type="Pfam" id="PF00905"/>
    </source>
</evidence>
<accession>A0A023X371</accession>
<keyword evidence="8" id="KW-1185">Reference proteome</keyword>
<dbReference type="GO" id="GO:0008658">
    <property type="term" value="F:penicillin binding"/>
    <property type="evidence" value="ECO:0007669"/>
    <property type="project" value="InterPro"/>
</dbReference>
<evidence type="ECO:0000313" key="7">
    <source>
        <dbReference type="EMBL" id="AHY46788.1"/>
    </source>
</evidence>
<sequence length="531" mass="55743">MLLGRAVYMSVADARSVTEFVASHTPVSEVEVTRGDILSADGRALATSVAAVEVIATPRQVEDPDGSAARLAEVIGSEADLSREEISALLSATEPDGSPGDYSLVATVSPETAERVAELGIVGVYLDSTTERVYPDGRLAAQVIGNYGSGGALGGIEARYDRELSSGRDVELTLDTAVQQELQSALAEAVKEFRAKGAVGVVMRVEDGALVALASSPTYDNNDFSDSPVEVQRNRAITDPYEPGSTLKPFTFAGALEEGAVEPGQSFLVPDNTTVGGHVVWDSVPHEPENMDLPTILADSSNVGTIEVARALGEDGVYGYLADFGFGRDTSLDLPGEDPGYLPERSEWSGVSIGNIPIGQGLTVTPVQLAAAYATLAGGERVQPHISGVEKSRPEDGTGRVISERTSDIVRTMLQSVVEDGTGRLAAVPGYTVAGKTGTSEKVDPKTGTYGDEYYASFAGFAPATDPEYVVVVVVDEPRKSIWGESVAAPAFRKVMEFTLGYFNVPPDRLVPESAEQPSTAEPASTEGGSE</sequence>
<dbReference type="HOGENOM" id="CLU_009289_6_2_11"/>
<reference evidence="7 8" key="1">
    <citation type="submission" date="2014-03" db="EMBL/GenBank/DDBJ databases">
        <title>Complete genome sequence of the Radio-Resistant Rubrobacter radiotolerans RSPS-4.</title>
        <authorList>
            <person name="Egas C.C."/>
            <person name="Barroso C.C."/>
            <person name="Froufe H.J.C."/>
            <person name="Pacheco J.J."/>
            <person name="Albuquerque L.L."/>
            <person name="da Costa M.M.S."/>
        </authorList>
    </citation>
    <scope>NUCLEOTIDE SEQUENCE [LARGE SCALE GENOMIC DNA]</scope>
    <source>
        <strain evidence="7 8">RSPS-4</strain>
    </source>
</reference>
<keyword evidence="7" id="KW-0131">Cell cycle</keyword>
<dbReference type="PANTHER" id="PTHR30627:SF1">
    <property type="entry name" value="PEPTIDOGLYCAN D,D-TRANSPEPTIDASE FTSI"/>
    <property type="match status" value="1"/>
</dbReference>
<keyword evidence="7" id="KW-0132">Cell division</keyword>
<evidence type="ECO:0000256" key="3">
    <source>
        <dbReference type="ARBA" id="ARBA00023136"/>
    </source>
</evidence>
<protein>
    <submittedName>
        <fullName evidence="7">Cell division protein FtsI/penicillin-binding protein 2</fullName>
    </submittedName>
</protein>
<dbReference type="GO" id="GO:0071555">
    <property type="term" value="P:cell wall organization"/>
    <property type="evidence" value="ECO:0007669"/>
    <property type="project" value="TreeGrafter"/>
</dbReference>
<dbReference type="AlphaFoldDB" id="A0A023X371"/>
<dbReference type="Gene3D" id="3.30.450.330">
    <property type="match status" value="1"/>
</dbReference>
<name>A0A023X371_RUBRA</name>
<dbReference type="Gene3D" id="3.90.1310.10">
    <property type="entry name" value="Penicillin-binding protein 2a (Domain 2)"/>
    <property type="match status" value="1"/>
</dbReference>
<gene>
    <name evidence="7" type="ORF">RradSPS_1505</name>
</gene>
<dbReference type="Pfam" id="PF00905">
    <property type="entry name" value="Transpeptidase"/>
    <property type="match status" value="1"/>
</dbReference>
<dbReference type="SUPFAM" id="SSF56519">
    <property type="entry name" value="Penicillin binding protein dimerisation domain"/>
    <property type="match status" value="1"/>
</dbReference>
<evidence type="ECO:0000256" key="4">
    <source>
        <dbReference type="SAM" id="MobiDB-lite"/>
    </source>
</evidence>
<dbReference type="GO" id="GO:0051301">
    <property type="term" value="P:cell division"/>
    <property type="evidence" value="ECO:0007669"/>
    <property type="project" value="UniProtKB-KW"/>
</dbReference>
<dbReference type="InterPro" id="IPR050515">
    <property type="entry name" value="Beta-lactam/transpept"/>
</dbReference>
<organism evidence="7 8">
    <name type="scientific">Rubrobacter radiotolerans</name>
    <name type="common">Arthrobacter radiotolerans</name>
    <dbReference type="NCBI Taxonomy" id="42256"/>
    <lineage>
        <taxon>Bacteria</taxon>
        <taxon>Bacillati</taxon>
        <taxon>Actinomycetota</taxon>
        <taxon>Rubrobacteria</taxon>
        <taxon>Rubrobacterales</taxon>
        <taxon>Rubrobacteraceae</taxon>
        <taxon>Rubrobacter</taxon>
    </lineage>
</organism>
<dbReference type="KEGG" id="rrd:RradSPS_1505"/>
<evidence type="ECO:0000256" key="2">
    <source>
        <dbReference type="ARBA" id="ARBA00007171"/>
    </source>
</evidence>
<comment type="subcellular location">
    <subcellularLocation>
        <location evidence="1">Membrane</location>
    </subcellularLocation>
</comment>
<dbReference type="EMBL" id="CP007514">
    <property type="protein sequence ID" value="AHY46788.1"/>
    <property type="molecule type" value="Genomic_DNA"/>
</dbReference>
<keyword evidence="3" id="KW-0472">Membrane</keyword>
<feature type="domain" description="Penicillin-binding protein transpeptidase" evidence="5">
    <location>
        <begin position="200"/>
        <end position="497"/>
    </location>
</feature>
<dbReference type="InterPro" id="IPR012338">
    <property type="entry name" value="Beta-lactam/transpept-like"/>
</dbReference>
<comment type="similarity">
    <text evidence="2">Belongs to the transpeptidase family.</text>
</comment>
<dbReference type="Gene3D" id="3.40.710.10">
    <property type="entry name" value="DD-peptidase/beta-lactamase superfamily"/>
    <property type="match status" value="1"/>
</dbReference>
<evidence type="ECO:0000256" key="1">
    <source>
        <dbReference type="ARBA" id="ARBA00004370"/>
    </source>
</evidence>
<feature type="compositionally biased region" description="Polar residues" evidence="4">
    <location>
        <begin position="516"/>
        <end position="531"/>
    </location>
</feature>
<feature type="domain" description="Penicillin-binding protein dimerisation" evidence="6">
    <location>
        <begin position="30"/>
        <end position="149"/>
    </location>
</feature>
<dbReference type="Proteomes" id="UP000025229">
    <property type="component" value="Chromosome"/>
</dbReference>
<proteinExistence type="inferred from homology"/>
<dbReference type="PATRIC" id="fig|42256.3.peg.1524"/>
<evidence type="ECO:0000259" key="6">
    <source>
        <dbReference type="Pfam" id="PF03717"/>
    </source>
</evidence>
<dbReference type="PANTHER" id="PTHR30627">
    <property type="entry name" value="PEPTIDOGLYCAN D,D-TRANSPEPTIDASE"/>
    <property type="match status" value="1"/>
</dbReference>
<feature type="region of interest" description="Disordered" evidence="4">
    <location>
        <begin position="509"/>
        <end position="531"/>
    </location>
</feature>
<dbReference type="InterPro" id="IPR036138">
    <property type="entry name" value="PBP_dimer_sf"/>
</dbReference>
<dbReference type="GO" id="GO:0005886">
    <property type="term" value="C:plasma membrane"/>
    <property type="evidence" value="ECO:0007669"/>
    <property type="project" value="TreeGrafter"/>
</dbReference>
<dbReference type="Pfam" id="PF03717">
    <property type="entry name" value="PBP_dimer"/>
    <property type="match status" value="1"/>
</dbReference>
<dbReference type="InterPro" id="IPR001460">
    <property type="entry name" value="PCN-bd_Tpept"/>
</dbReference>
<dbReference type="eggNOG" id="COG0768">
    <property type="taxonomic scope" value="Bacteria"/>
</dbReference>